<feature type="domain" description="MYND-type" evidence="5">
    <location>
        <begin position="349"/>
        <end position="391"/>
    </location>
</feature>
<evidence type="ECO:0000256" key="4">
    <source>
        <dbReference type="PROSITE-ProRule" id="PRU00134"/>
    </source>
</evidence>
<dbReference type="GO" id="GO:0008270">
    <property type="term" value="F:zinc ion binding"/>
    <property type="evidence" value="ECO:0007669"/>
    <property type="project" value="UniProtKB-KW"/>
</dbReference>
<dbReference type="Pfam" id="PF01753">
    <property type="entry name" value="zf-MYND"/>
    <property type="match status" value="1"/>
</dbReference>
<accession>A0AA36IFA3</accession>
<gene>
    <name evidence="6" type="ORF">EVOR1521_LOCUS12918</name>
</gene>
<evidence type="ECO:0000256" key="1">
    <source>
        <dbReference type="ARBA" id="ARBA00022723"/>
    </source>
</evidence>
<evidence type="ECO:0000259" key="5">
    <source>
        <dbReference type="PROSITE" id="PS50865"/>
    </source>
</evidence>
<name>A0AA36IFA3_9DINO</name>
<dbReference type="PROSITE" id="PS01360">
    <property type="entry name" value="ZF_MYND_1"/>
    <property type="match status" value="1"/>
</dbReference>
<dbReference type="InterPro" id="IPR002893">
    <property type="entry name" value="Znf_MYND"/>
</dbReference>
<keyword evidence="7" id="KW-1185">Reference proteome</keyword>
<evidence type="ECO:0000256" key="2">
    <source>
        <dbReference type="ARBA" id="ARBA00022771"/>
    </source>
</evidence>
<dbReference type="EMBL" id="CAUJNA010001402">
    <property type="protein sequence ID" value="CAJ1386684.1"/>
    <property type="molecule type" value="Genomic_DNA"/>
</dbReference>
<keyword evidence="3" id="KW-0862">Zinc</keyword>
<sequence>MQRFESLCDKGQLSLTDIALRAMAELFPGAAGTVPELDGQDGARLLWQRLKTELQEDESDFKHRICALDHLVKISDRLGVLSGGPAEDYIPFSAVSSCCPWHGCKFAASAVLHLLSDLDAESKRKAITPIARSLGGCTIPPNDILSATRWPYKLSEDFANAKLAVEKGTCTALHINVNDVEIMRNPGDRPGTFAHSCVMTVSPLGVHLFQSYGPRGYTLRQNIEEHDDKYPLSLDEGVAWVQRFEVFAADLGGMWSSKTNSAYRDCFGVDLIELGNMREGSQMDLYVDVKSFPFTAGGVQANFALLPQPSRSKIPCPDGKDAKSGASAMGRFRPDGGVPHYYVPTVLRCAFCGTAPRKGCDFQKCSRCKVVRYCGEPCQVNDWKARHKKVCKSLASI</sequence>
<protein>
    <recommendedName>
        <fullName evidence="5">MYND-type domain-containing protein</fullName>
    </recommendedName>
</protein>
<dbReference type="Gene3D" id="6.10.140.2220">
    <property type="match status" value="1"/>
</dbReference>
<organism evidence="6 7">
    <name type="scientific">Effrenium voratum</name>
    <dbReference type="NCBI Taxonomy" id="2562239"/>
    <lineage>
        <taxon>Eukaryota</taxon>
        <taxon>Sar</taxon>
        <taxon>Alveolata</taxon>
        <taxon>Dinophyceae</taxon>
        <taxon>Suessiales</taxon>
        <taxon>Symbiodiniaceae</taxon>
        <taxon>Effrenium</taxon>
    </lineage>
</organism>
<keyword evidence="1" id="KW-0479">Metal-binding</keyword>
<evidence type="ECO:0000313" key="7">
    <source>
        <dbReference type="Proteomes" id="UP001178507"/>
    </source>
</evidence>
<keyword evidence="2 4" id="KW-0863">Zinc-finger</keyword>
<dbReference type="AlphaFoldDB" id="A0AA36IFA3"/>
<dbReference type="PROSITE" id="PS50865">
    <property type="entry name" value="ZF_MYND_2"/>
    <property type="match status" value="1"/>
</dbReference>
<dbReference type="Proteomes" id="UP001178507">
    <property type="component" value="Unassembled WGS sequence"/>
</dbReference>
<dbReference type="SUPFAM" id="SSF144232">
    <property type="entry name" value="HIT/MYND zinc finger-like"/>
    <property type="match status" value="1"/>
</dbReference>
<evidence type="ECO:0000313" key="6">
    <source>
        <dbReference type="EMBL" id="CAJ1386684.1"/>
    </source>
</evidence>
<reference evidence="6" key="1">
    <citation type="submission" date="2023-08" db="EMBL/GenBank/DDBJ databases">
        <authorList>
            <person name="Chen Y."/>
            <person name="Shah S."/>
            <person name="Dougan E. K."/>
            <person name="Thang M."/>
            <person name="Chan C."/>
        </authorList>
    </citation>
    <scope>NUCLEOTIDE SEQUENCE</scope>
</reference>
<proteinExistence type="predicted"/>
<comment type="caution">
    <text evidence="6">The sequence shown here is derived from an EMBL/GenBank/DDBJ whole genome shotgun (WGS) entry which is preliminary data.</text>
</comment>
<evidence type="ECO:0000256" key="3">
    <source>
        <dbReference type="ARBA" id="ARBA00022833"/>
    </source>
</evidence>